<organism evidence="2 3">
    <name type="scientific">Hyphobacterium lacteum</name>
    <dbReference type="NCBI Taxonomy" id="3116575"/>
    <lineage>
        <taxon>Bacteria</taxon>
        <taxon>Pseudomonadati</taxon>
        <taxon>Pseudomonadota</taxon>
        <taxon>Alphaproteobacteria</taxon>
        <taxon>Maricaulales</taxon>
        <taxon>Maricaulaceae</taxon>
        <taxon>Hyphobacterium</taxon>
    </lineage>
</organism>
<sequence>MKQTVIAVSGALILSLLPAAAHAGDLGAAISPAARAVALPSGGTAAATTYATVINNTDRALGNCEVSLPGRFGDLRLDYAWTDPSTNALVAGSENVPFSLAPRASQSLVLAITADAVFDGVVPPVFECADSTPADPLYGVNTLELVVSDTPPVDILAIGVALPDNDGVIRIASEGGTQAMAVAAINIGAAGNVTVRPEGVYGQNADLPADLTICETAPDSQCLAAPSAQLILPFSSDEVRTFAVFARAWPGSAIPLDPANSRVEVRFLVNNQLAAAASAAIAAPGPDFQVSSRDALRLAQQATFGANQTLIENIRRTGLEPWIDQQLAMTDSTYQDLATELVSTNFCRDMPNQCRVDHFTAFRLQMRFFQNAMSNPDQLRQRVAWALSQILVVSEHEVEVNYALARYQQMLLENAFGNYRDILEGVAQSPTMGDYLDMVNSSASAPNENFPRELMQLFSLGEARLNRDGTPVLDGTGRIVPAYTEDDVLELSRALTGWVYPTRPNELPSFNNPRYYDADMSVYATEHDSDQKTFLGVGLIGGQSADADLEQVIDIIFNHSNVPPFVSRQLIQHLVTSNPSPAYVERVAAVFENNGQGERGDLRAVVRAILTDTEARNPDPDPSRAGKLREPVLLLTSIMRLVGAETDGYAFLRRLGGMHQIPFEAHHVFNFYPPDYGLPGSDSLVSPSQALINMSTVFERHNVVYDWTYNGNENRWDWRPTSNFEGATGTQVDWSSWGRLAQNPGLLLNVLDEYALEEDLTPEQRQLIMDAMAARTYWGDPLEESRRRARLAIYLIVTSPYFQIDH</sequence>
<keyword evidence="3" id="KW-1185">Reference proteome</keyword>
<feature type="chain" id="PRO_5046591331" evidence="1">
    <location>
        <begin position="24"/>
        <end position="806"/>
    </location>
</feature>
<protein>
    <submittedName>
        <fullName evidence="2">DUF1800 domain-containing protein</fullName>
    </submittedName>
</protein>
<name>A0ABU7LQ59_9PROT</name>
<dbReference type="Proteomes" id="UP001354971">
    <property type="component" value="Unassembled WGS sequence"/>
</dbReference>
<feature type="signal peptide" evidence="1">
    <location>
        <begin position="1"/>
        <end position="23"/>
    </location>
</feature>
<dbReference type="PANTHER" id="PTHR43737">
    <property type="entry name" value="BLL7424 PROTEIN"/>
    <property type="match status" value="1"/>
</dbReference>
<dbReference type="Pfam" id="PF08811">
    <property type="entry name" value="DUF1800"/>
    <property type="match status" value="1"/>
</dbReference>
<evidence type="ECO:0000313" key="3">
    <source>
        <dbReference type="Proteomes" id="UP001354971"/>
    </source>
</evidence>
<dbReference type="RefSeq" id="WP_330198696.1">
    <property type="nucleotide sequence ID" value="NZ_JAZDRP010000003.1"/>
</dbReference>
<gene>
    <name evidence="2" type="ORF">V0U79_06640</name>
</gene>
<dbReference type="InterPro" id="IPR014917">
    <property type="entry name" value="DUF1800"/>
</dbReference>
<comment type="caution">
    <text evidence="2">The sequence shown here is derived from an EMBL/GenBank/DDBJ whole genome shotgun (WGS) entry which is preliminary data.</text>
</comment>
<proteinExistence type="predicted"/>
<dbReference type="PANTHER" id="PTHR43737:SF1">
    <property type="entry name" value="DUF1501 DOMAIN-CONTAINING PROTEIN"/>
    <property type="match status" value="1"/>
</dbReference>
<accession>A0ABU7LQ59</accession>
<dbReference type="EMBL" id="JAZDRP010000003">
    <property type="protein sequence ID" value="MEE2526037.1"/>
    <property type="molecule type" value="Genomic_DNA"/>
</dbReference>
<evidence type="ECO:0000313" key="2">
    <source>
        <dbReference type="EMBL" id="MEE2526037.1"/>
    </source>
</evidence>
<reference evidence="2 3" key="1">
    <citation type="submission" date="2024-01" db="EMBL/GenBank/DDBJ databases">
        <title>Hyphobacterium bacterium isolated from marine sediment.</title>
        <authorList>
            <person name="Zhao S."/>
        </authorList>
    </citation>
    <scope>NUCLEOTIDE SEQUENCE [LARGE SCALE GENOMIC DNA]</scope>
    <source>
        <strain evidence="3">HN65</strain>
    </source>
</reference>
<keyword evidence="1" id="KW-0732">Signal</keyword>
<evidence type="ECO:0000256" key="1">
    <source>
        <dbReference type="SAM" id="SignalP"/>
    </source>
</evidence>